<feature type="signal peptide" evidence="1">
    <location>
        <begin position="1"/>
        <end position="24"/>
    </location>
</feature>
<feature type="chain" id="PRO_5021727409" evidence="1">
    <location>
        <begin position="25"/>
        <end position="125"/>
    </location>
</feature>
<reference evidence="2 3" key="1">
    <citation type="submission" date="2018-05" db="EMBL/GenBank/DDBJ databases">
        <title>Genome sequencing and assembly of the regulated plant pathogen Lachnellula willkommii and related sister species for the development of diagnostic species identification markers.</title>
        <authorList>
            <person name="Giroux E."/>
            <person name="Bilodeau G."/>
        </authorList>
    </citation>
    <scope>NUCLEOTIDE SEQUENCE [LARGE SCALE GENOMIC DNA]</scope>
    <source>
        <strain evidence="2 3">CBS 172.35</strain>
    </source>
</reference>
<keyword evidence="3" id="KW-1185">Reference proteome</keyword>
<organism evidence="2 3">
    <name type="scientific">Lachnellula willkommii</name>
    <dbReference type="NCBI Taxonomy" id="215461"/>
    <lineage>
        <taxon>Eukaryota</taxon>
        <taxon>Fungi</taxon>
        <taxon>Dikarya</taxon>
        <taxon>Ascomycota</taxon>
        <taxon>Pezizomycotina</taxon>
        <taxon>Leotiomycetes</taxon>
        <taxon>Helotiales</taxon>
        <taxon>Lachnaceae</taxon>
        <taxon>Lachnellula</taxon>
    </lineage>
</organism>
<comment type="caution">
    <text evidence="2">The sequence shown here is derived from an EMBL/GenBank/DDBJ whole genome shotgun (WGS) entry which is preliminary data.</text>
</comment>
<evidence type="ECO:0000313" key="3">
    <source>
        <dbReference type="Proteomes" id="UP000315522"/>
    </source>
</evidence>
<dbReference type="Proteomes" id="UP000315522">
    <property type="component" value="Unassembled WGS sequence"/>
</dbReference>
<evidence type="ECO:0000256" key="1">
    <source>
        <dbReference type="SAM" id="SignalP"/>
    </source>
</evidence>
<keyword evidence="1" id="KW-0732">Signal</keyword>
<proteinExistence type="predicted"/>
<dbReference type="EMBL" id="QGML01000389">
    <property type="protein sequence ID" value="TVY92109.1"/>
    <property type="molecule type" value="Genomic_DNA"/>
</dbReference>
<accession>A0A559MGN7</accession>
<name>A0A559MGN7_9HELO</name>
<sequence length="125" mass="12250">MQLTSPISTFLLLCLPFALPFARAQAAAAAPAAVAVGVAAGGGVETSAAATQYPTATTAGSLFTSNGVTSATWTLFIQTFATTALGSWDLGPSPQAGSIGLGSIAGTVGAVKTNAKRALETPPPL</sequence>
<dbReference type="GO" id="GO:0031505">
    <property type="term" value="P:fungal-type cell wall organization"/>
    <property type="evidence" value="ECO:0007669"/>
    <property type="project" value="InterPro"/>
</dbReference>
<dbReference type="AlphaFoldDB" id="A0A559MGN7"/>
<dbReference type="Pfam" id="PF17056">
    <property type="entry name" value="KRE1"/>
    <property type="match status" value="1"/>
</dbReference>
<gene>
    <name evidence="2" type="ORF">LAWI1_G002516</name>
</gene>
<evidence type="ECO:0000313" key="2">
    <source>
        <dbReference type="EMBL" id="TVY92109.1"/>
    </source>
</evidence>
<dbReference type="InterPro" id="IPR031452">
    <property type="entry name" value="Kre1"/>
</dbReference>
<protein>
    <submittedName>
        <fullName evidence="2">Uncharacterized protein</fullName>
    </submittedName>
</protein>